<keyword evidence="10" id="KW-1185">Reference proteome</keyword>
<evidence type="ECO:0000256" key="4">
    <source>
        <dbReference type="ARBA" id="ARBA00023163"/>
    </source>
</evidence>
<dbReference type="GO" id="GO:0006355">
    <property type="term" value="P:regulation of DNA-templated transcription"/>
    <property type="evidence" value="ECO:0007669"/>
    <property type="project" value="InterPro"/>
</dbReference>
<evidence type="ECO:0000313" key="9">
    <source>
        <dbReference type="EMBL" id="OEU21232.1"/>
    </source>
</evidence>
<keyword evidence="5" id="KW-0539">Nucleus</keyword>
<dbReference type="Gene3D" id="2.30.30.140">
    <property type="match status" value="1"/>
</dbReference>
<feature type="compositionally biased region" description="Low complexity" evidence="6">
    <location>
        <begin position="380"/>
        <end position="389"/>
    </location>
</feature>
<dbReference type="InParanoid" id="A0A1E7FSS3"/>
<evidence type="ECO:0000259" key="7">
    <source>
        <dbReference type="Pfam" id="PF05712"/>
    </source>
</evidence>
<evidence type="ECO:0000256" key="2">
    <source>
        <dbReference type="ARBA" id="ARBA00022853"/>
    </source>
</evidence>
<dbReference type="EMBL" id="KV784354">
    <property type="protein sequence ID" value="OEU21232.1"/>
    <property type="molecule type" value="Genomic_DNA"/>
</dbReference>
<feature type="region of interest" description="Disordered" evidence="6">
    <location>
        <begin position="205"/>
        <end position="240"/>
    </location>
</feature>
<dbReference type="Proteomes" id="UP000095751">
    <property type="component" value="Unassembled WGS sequence"/>
</dbReference>
<feature type="region of interest" description="Disordered" evidence="6">
    <location>
        <begin position="376"/>
        <end position="498"/>
    </location>
</feature>
<dbReference type="PANTHER" id="PTHR10880:SF15">
    <property type="entry name" value="MSL COMPLEX SUBUNIT 3"/>
    <property type="match status" value="1"/>
</dbReference>
<feature type="compositionally biased region" description="Basic residues" evidence="6">
    <location>
        <begin position="223"/>
        <end position="238"/>
    </location>
</feature>
<dbReference type="Pfam" id="PF22732">
    <property type="entry name" value="MSL3_chromo-like"/>
    <property type="match status" value="1"/>
</dbReference>
<dbReference type="Gene3D" id="1.10.274.30">
    <property type="entry name" value="MRG domain"/>
    <property type="match status" value="1"/>
</dbReference>
<dbReference type="GO" id="GO:0006325">
    <property type="term" value="P:chromatin organization"/>
    <property type="evidence" value="ECO:0007669"/>
    <property type="project" value="UniProtKB-KW"/>
</dbReference>
<dbReference type="InterPro" id="IPR053820">
    <property type="entry name" value="MSL3_chromo-like"/>
</dbReference>
<accession>A0A1E7FSS3</accession>
<evidence type="ECO:0000256" key="3">
    <source>
        <dbReference type="ARBA" id="ARBA00023015"/>
    </source>
</evidence>
<feature type="compositionally biased region" description="Basic and acidic residues" evidence="6">
    <location>
        <begin position="23"/>
        <end position="33"/>
    </location>
</feature>
<evidence type="ECO:0000259" key="8">
    <source>
        <dbReference type="Pfam" id="PF22732"/>
    </source>
</evidence>
<name>A0A1E7FSS3_9STRA</name>
<feature type="region of interest" description="Disordered" evidence="6">
    <location>
        <begin position="1"/>
        <end position="93"/>
    </location>
</feature>
<feature type="compositionally biased region" description="Polar residues" evidence="6">
    <location>
        <begin position="433"/>
        <end position="442"/>
    </location>
</feature>
<feature type="compositionally biased region" description="Basic and acidic residues" evidence="6">
    <location>
        <begin position="454"/>
        <end position="465"/>
    </location>
</feature>
<feature type="region of interest" description="Disordered" evidence="6">
    <location>
        <begin position="592"/>
        <end position="613"/>
    </location>
</feature>
<reference evidence="9 10" key="1">
    <citation type="submission" date="2016-09" db="EMBL/GenBank/DDBJ databases">
        <title>Extensive genetic diversity and differential bi-allelic expression allows diatom success in the polar Southern Ocean.</title>
        <authorList>
            <consortium name="DOE Joint Genome Institute"/>
            <person name="Mock T."/>
            <person name="Otillar R.P."/>
            <person name="Strauss J."/>
            <person name="Dupont C."/>
            <person name="Frickenhaus S."/>
            <person name="Maumus F."/>
            <person name="Mcmullan M."/>
            <person name="Sanges R."/>
            <person name="Schmutz J."/>
            <person name="Toseland A."/>
            <person name="Valas R."/>
            <person name="Veluchamy A."/>
            <person name="Ward B.J."/>
            <person name="Allen A."/>
            <person name="Barry K."/>
            <person name="Falciatore A."/>
            <person name="Ferrante M."/>
            <person name="Fortunato A.E."/>
            <person name="Gloeckner G."/>
            <person name="Gruber A."/>
            <person name="Hipkin R."/>
            <person name="Janech M."/>
            <person name="Kroth P."/>
            <person name="Leese F."/>
            <person name="Lindquist E."/>
            <person name="Lyon B.R."/>
            <person name="Martin J."/>
            <person name="Mayer C."/>
            <person name="Parker M."/>
            <person name="Quesneville H."/>
            <person name="Raymond J."/>
            <person name="Uhlig C."/>
            <person name="Valentin K.U."/>
            <person name="Worden A.Z."/>
            <person name="Armbrust E.V."/>
            <person name="Bowler C."/>
            <person name="Green B."/>
            <person name="Moulton V."/>
            <person name="Van Oosterhout C."/>
            <person name="Grigoriev I."/>
        </authorList>
    </citation>
    <scope>NUCLEOTIDE SEQUENCE [LARGE SCALE GENOMIC DNA]</scope>
    <source>
        <strain evidence="9 10">CCMP1102</strain>
    </source>
</reference>
<dbReference type="PROSITE" id="PS51640">
    <property type="entry name" value="MRG"/>
    <property type="match status" value="1"/>
</dbReference>
<evidence type="ECO:0000256" key="5">
    <source>
        <dbReference type="ARBA" id="ARBA00023242"/>
    </source>
</evidence>
<evidence type="ECO:0000256" key="1">
    <source>
        <dbReference type="ARBA" id="ARBA00004123"/>
    </source>
</evidence>
<keyword evidence="3" id="KW-0805">Transcription regulation</keyword>
<keyword evidence="2" id="KW-0156">Chromatin regulator</keyword>
<feature type="compositionally biased region" description="Basic residues" evidence="6">
    <location>
        <begin position="1"/>
        <end position="22"/>
    </location>
</feature>
<dbReference type="InterPro" id="IPR016197">
    <property type="entry name" value="Chromo-like_dom_sf"/>
</dbReference>
<keyword evidence="4" id="KW-0804">Transcription</keyword>
<feature type="region of interest" description="Disordered" evidence="6">
    <location>
        <begin position="671"/>
        <end position="707"/>
    </location>
</feature>
<dbReference type="GO" id="GO:0005634">
    <property type="term" value="C:nucleus"/>
    <property type="evidence" value="ECO:0007669"/>
    <property type="project" value="UniProtKB-SubCell"/>
</dbReference>
<dbReference type="GO" id="GO:0000123">
    <property type="term" value="C:histone acetyltransferase complex"/>
    <property type="evidence" value="ECO:0007669"/>
    <property type="project" value="TreeGrafter"/>
</dbReference>
<dbReference type="InterPro" id="IPR026541">
    <property type="entry name" value="MRG_dom"/>
</dbReference>
<feature type="domain" description="MSL3 chromodomain-like" evidence="8">
    <location>
        <begin position="112"/>
        <end position="158"/>
    </location>
</feature>
<feature type="region of interest" description="Disordered" evidence="6">
    <location>
        <begin position="287"/>
        <end position="306"/>
    </location>
</feature>
<dbReference type="SUPFAM" id="SSF54160">
    <property type="entry name" value="Chromo domain-like"/>
    <property type="match status" value="1"/>
</dbReference>
<dbReference type="PANTHER" id="PTHR10880">
    <property type="entry name" value="MORTALITY FACTOR 4-LIKE PROTEIN"/>
    <property type="match status" value="1"/>
</dbReference>
<comment type="subcellular location">
    <subcellularLocation>
        <location evidence="1">Nucleus</location>
    </subcellularLocation>
</comment>
<dbReference type="OrthoDB" id="124855at2759"/>
<organism evidence="9 10">
    <name type="scientific">Fragilariopsis cylindrus CCMP1102</name>
    <dbReference type="NCBI Taxonomy" id="635003"/>
    <lineage>
        <taxon>Eukaryota</taxon>
        <taxon>Sar</taxon>
        <taxon>Stramenopiles</taxon>
        <taxon>Ochrophyta</taxon>
        <taxon>Bacillariophyta</taxon>
        <taxon>Bacillariophyceae</taxon>
        <taxon>Bacillariophycidae</taxon>
        <taxon>Bacillariales</taxon>
        <taxon>Bacillariaceae</taxon>
        <taxon>Fragilariopsis</taxon>
    </lineage>
</organism>
<dbReference type="AlphaFoldDB" id="A0A1E7FSS3"/>
<protein>
    <submittedName>
        <fullName evidence="9">Uncharacterized protein</fullName>
    </submittedName>
</protein>
<gene>
    <name evidence="9" type="ORF">FRACYDRAFT_234857</name>
</gene>
<feature type="compositionally biased region" description="Basic residues" evidence="6">
    <location>
        <begin position="48"/>
        <end position="59"/>
    </location>
</feature>
<evidence type="ECO:0000313" key="10">
    <source>
        <dbReference type="Proteomes" id="UP000095751"/>
    </source>
</evidence>
<dbReference type="InterPro" id="IPR038217">
    <property type="entry name" value="MRG_C_sf"/>
</dbReference>
<feature type="compositionally biased region" description="Acidic residues" evidence="6">
    <location>
        <begin position="75"/>
        <end position="90"/>
    </location>
</feature>
<sequence length="707" mass="80619">MVKRKIDRTRSKNKQKKLRKTTNNKDEKDKDLSNEFTAEEEEEPLPIHIRRSPPKKRRSNNAAYVDNDGNLDGLDSGDGDDDVNQDDENVDNNYNSIFDIAPEEIENETNFDDEDNKNQNEWHYFVHYEGWKSIWDRWVAESDIWEITEVNIERMKEISITHKALQREFKGKTKKGKIQNGGLFLKEWKEQLDGLHCQWAKHDSTTITTTSNGDGEKDDKVKKVMKRKKKSKQKKCKKSSTEILHNRSDLAIQSCLTTRQPSHIQAIPLSFGLKRILVEDWENLNSTNRAEEATQPTKTTTANLKDASSSASLEITKWDMVHALPAKITIRNALSLYLKDKGISWDGIVLIKNQATTSSSNENSKNNDEMLNRNEKISESESNQNNLSEPGQSLSIEDEQKEKISGSSMDDTCGKVVVATDESALMKNEQEETSTSNVNDTGTEVLVATKTSKHNPEETSTKDAQIDMTASLPDKTPSQEVVTKDESNNNDDNGEEEVSLQLAKEWTDMADGIVLYFEQALMSRLLYPSEISQLLVLEDGLPDGTPFLQKVDIYGCEHLLRLLASMPRILDQQFQDSRKKKMERKQNALIKDGDTTTEQEKIEGVNDEDETDADQDAFVEVGSMILAKLQDFARFLQKNQSTLFGSLYRKKNDEEIKRDLKIQKRQERRLQSAAAKATSVMLQKTDQQEECVDTNDDDDEEKPMQLE</sequence>
<dbReference type="InterPro" id="IPR008676">
    <property type="entry name" value="MRG"/>
</dbReference>
<evidence type="ECO:0000256" key="6">
    <source>
        <dbReference type="SAM" id="MobiDB-lite"/>
    </source>
</evidence>
<dbReference type="KEGG" id="fcy:FRACYDRAFT_234857"/>
<feature type="compositionally biased region" description="Acidic residues" evidence="6">
    <location>
        <begin position="488"/>
        <end position="498"/>
    </location>
</feature>
<dbReference type="Pfam" id="PF05712">
    <property type="entry name" value="MRG"/>
    <property type="match status" value="1"/>
</dbReference>
<feature type="compositionally biased region" description="Acidic residues" evidence="6">
    <location>
        <begin position="688"/>
        <end position="701"/>
    </location>
</feature>
<proteinExistence type="predicted"/>
<feature type="domain" description="MRG" evidence="7">
    <location>
        <begin position="470"/>
        <end position="579"/>
    </location>
</feature>
<feature type="compositionally biased region" description="Basic and acidic residues" evidence="6">
    <location>
        <begin position="592"/>
        <end position="604"/>
    </location>
</feature>